<proteinExistence type="predicted"/>
<evidence type="ECO:0000313" key="2">
    <source>
        <dbReference type="EMBL" id="SEO46044.1"/>
    </source>
</evidence>
<dbReference type="KEGG" id="ddt:AAY81_00690"/>
<protein>
    <submittedName>
        <fullName evidence="2">Uncharacterized protein</fullName>
    </submittedName>
</protein>
<dbReference type="RefSeq" id="WP_066660135.1">
    <property type="nucleotide sequence ID" value="NZ_CP011402.1"/>
</dbReference>
<dbReference type="EMBL" id="FOEC01000001">
    <property type="protein sequence ID" value="SEO46044.1"/>
    <property type="molecule type" value="Genomic_DNA"/>
</dbReference>
<evidence type="ECO:0000313" key="3">
    <source>
        <dbReference type="Proteomes" id="UP000182975"/>
    </source>
</evidence>
<dbReference type="Proteomes" id="UP000182975">
    <property type="component" value="Unassembled WGS sequence"/>
</dbReference>
<organism evidence="2 3">
    <name type="scientific">Denitrobacterium detoxificans</name>
    <dbReference type="NCBI Taxonomy" id="79604"/>
    <lineage>
        <taxon>Bacteria</taxon>
        <taxon>Bacillati</taxon>
        <taxon>Actinomycetota</taxon>
        <taxon>Coriobacteriia</taxon>
        <taxon>Eggerthellales</taxon>
        <taxon>Eggerthellaceae</taxon>
        <taxon>Denitrobacterium</taxon>
    </lineage>
</organism>
<name>A0A172RW24_9ACTN</name>
<keyword evidence="1" id="KW-0472">Membrane</keyword>
<accession>A0A172RW24</accession>
<gene>
    <name evidence="2" type="ORF">SAMN02910314_00333</name>
</gene>
<keyword evidence="1" id="KW-0812">Transmembrane</keyword>
<keyword evidence="1" id="KW-1133">Transmembrane helix</keyword>
<keyword evidence="3" id="KW-1185">Reference proteome</keyword>
<sequence length="127" mass="13445">MERRAAHTKATSFSHAAFTVEAIILLVFLVGALAVFTQLFAHATTTSQQAAQLEQAVVLATDTAEQFSADPTSVAAKTTHDDLTVTCSVTQTQETGGTLYNANIVVSSSDSQVYSISTARYVSGVER</sequence>
<reference evidence="3" key="1">
    <citation type="submission" date="2016-10" db="EMBL/GenBank/DDBJ databases">
        <authorList>
            <person name="Varghese N."/>
        </authorList>
    </citation>
    <scope>NUCLEOTIDE SEQUENCE [LARGE SCALE GENOMIC DNA]</scope>
    <source>
        <strain evidence="3">DSM 21843</strain>
    </source>
</reference>
<dbReference type="STRING" id="79604.AAY81_00690"/>
<dbReference type="AlphaFoldDB" id="A0A172RW24"/>
<evidence type="ECO:0000256" key="1">
    <source>
        <dbReference type="SAM" id="Phobius"/>
    </source>
</evidence>
<feature type="transmembrane region" description="Helical" evidence="1">
    <location>
        <begin position="12"/>
        <end position="36"/>
    </location>
</feature>